<dbReference type="SMART" id="SM00360">
    <property type="entry name" value="RRM"/>
    <property type="match status" value="1"/>
</dbReference>
<dbReference type="InterPro" id="IPR000504">
    <property type="entry name" value="RRM_dom"/>
</dbReference>
<dbReference type="GeneID" id="107071806"/>
<comment type="similarity">
    <text evidence="3">Belongs to the RRM NELF-E family.</text>
</comment>
<keyword evidence="15" id="KW-0251">Elongation factor</keyword>
<evidence type="ECO:0000256" key="12">
    <source>
        <dbReference type="SAM" id="MobiDB-lite"/>
    </source>
</evidence>
<feature type="compositionally biased region" description="Basic and acidic residues" evidence="12">
    <location>
        <begin position="33"/>
        <end position="46"/>
    </location>
</feature>
<evidence type="ECO:0000256" key="10">
    <source>
        <dbReference type="ARBA" id="ARBA00023242"/>
    </source>
</evidence>
<sequence length="298" mass="34169">MQNMVYLLFTSTLTEEESMLQMKYGKLKRKKKALQDLKSPKQETERVPQAPKRPTEARDAREVAKKLIKSGVITAPKTPKRPEQSFKRPRGLERKLNSTEKTVSSYQPFSAAQMEEEESDTARPRVKDLYNSFITAQDKEDRSPVDKQAQVKQEIKPRAGNTIFVCGYKISEDFLKKHFQTFGNVINISMEAEKNRGFVTFDKPESAERAISEMDGSMVSSIQLKVSLARRQPIIEPMNDASSSSMWTSIAANYSLKSVHKDRRDLKVYEEDLFQRVMTSNFGLQPRKIIPKEATVLY</sequence>
<dbReference type="GO" id="GO:0003746">
    <property type="term" value="F:translation elongation factor activity"/>
    <property type="evidence" value="ECO:0007669"/>
    <property type="project" value="UniProtKB-KW"/>
</dbReference>
<evidence type="ECO:0000256" key="4">
    <source>
        <dbReference type="ARBA" id="ARBA00014464"/>
    </source>
</evidence>
<accession>A0ABM1J2C3</accession>
<dbReference type="InterPro" id="IPR034637">
    <property type="entry name" value="NELFE_RRM"/>
</dbReference>
<evidence type="ECO:0000313" key="14">
    <source>
        <dbReference type="Proteomes" id="UP000694924"/>
    </source>
</evidence>
<evidence type="ECO:0000256" key="7">
    <source>
        <dbReference type="ARBA" id="ARBA00022884"/>
    </source>
</evidence>
<keyword evidence="14" id="KW-1185">Reference proteome</keyword>
<keyword evidence="10" id="KW-0539">Nucleus</keyword>
<dbReference type="InterPro" id="IPR035979">
    <property type="entry name" value="RBD_domain_sf"/>
</dbReference>
<keyword evidence="8" id="KW-0805">Transcription regulation</keyword>
<evidence type="ECO:0000256" key="9">
    <source>
        <dbReference type="ARBA" id="ARBA00023163"/>
    </source>
</evidence>
<dbReference type="Gene3D" id="3.30.70.330">
    <property type="match status" value="1"/>
</dbReference>
<keyword evidence="9" id="KW-0804">Transcription</keyword>
<protein>
    <recommendedName>
        <fullName evidence="4">Negative elongation factor E</fullName>
    </recommendedName>
</protein>
<evidence type="ECO:0000256" key="8">
    <source>
        <dbReference type="ARBA" id="ARBA00023015"/>
    </source>
</evidence>
<dbReference type="Pfam" id="PF00076">
    <property type="entry name" value="RRM_1"/>
    <property type="match status" value="1"/>
</dbReference>
<evidence type="ECO:0000256" key="2">
    <source>
        <dbReference type="ARBA" id="ARBA00004286"/>
    </source>
</evidence>
<feature type="compositionally biased region" description="Basic and acidic residues" evidence="12">
    <location>
        <begin position="80"/>
        <end position="98"/>
    </location>
</feature>
<reference evidence="15" key="1">
    <citation type="submission" date="2025-08" db="UniProtKB">
        <authorList>
            <consortium name="RefSeq"/>
        </authorList>
    </citation>
    <scope>IDENTIFICATION</scope>
    <source>
        <tissue evidence="15">Whole body</tissue>
    </source>
</reference>
<feature type="region of interest" description="Disordered" evidence="12">
    <location>
        <begin position="30"/>
        <end position="124"/>
    </location>
</feature>
<organism evidence="14 15">
    <name type="scientific">Polistes dominula</name>
    <name type="common">European paper wasp</name>
    <name type="synonym">Vespa dominula</name>
    <dbReference type="NCBI Taxonomy" id="743375"/>
    <lineage>
        <taxon>Eukaryota</taxon>
        <taxon>Metazoa</taxon>
        <taxon>Ecdysozoa</taxon>
        <taxon>Arthropoda</taxon>
        <taxon>Hexapoda</taxon>
        <taxon>Insecta</taxon>
        <taxon>Pterygota</taxon>
        <taxon>Neoptera</taxon>
        <taxon>Endopterygota</taxon>
        <taxon>Hymenoptera</taxon>
        <taxon>Apocrita</taxon>
        <taxon>Aculeata</taxon>
        <taxon>Vespoidea</taxon>
        <taxon>Vespidae</taxon>
        <taxon>Polistinae</taxon>
        <taxon>Polistini</taxon>
        <taxon>Polistes</taxon>
    </lineage>
</organism>
<evidence type="ECO:0000259" key="13">
    <source>
        <dbReference type="PROSITE" id="PS50102"/>
    </source>
</evidence>
<evidence type="ECO:0000256" key="11">
    <source>
        <dbReference type="PROSITE-ProRule" id="PRU00176"/>
    </source>
</evidence>
<gene>
    <name evidence="15" type="primary">LOC107071806</name>
</gene>
<dbReference type="RefSeq" id="XP_015186610.1">
    <property type="nucleotide sequence ID" value="XM_015331124.1"/>
</dbReference>
<evidence type="ECO:0000256" key="3">
    <source>
        <dbReference type="ARBA" id="ARBA00006120"/>
    </source>
</evidence>
<dbReference type="SUPFAM" id="SSF54928">
    <property type="entry name" value="RNA-binding domain, RBD"/>
    <property type="match status" value="1"/>
</dbReference>
<evidence type="ECO:0000313" key="15">
    <source>
        <dbReference type="RefSeq" id="XP_015186610.1"/>
    </source>
</evidence>
<feature type="domain" description="RRM" evidence="13">
    <location>
        <begin position="161"/>
        <end position="231"/>
    </location>
</feature>
<dbReference type="InterPro" id="IPR012677">
    <property type="entry name" value="Nucleotide-bd_a/b_plait_sf"/>
</dbReference>
<feature type="compositionally biased region" description="Polar residues" evidence="12">
    <location>
        <begin position="99"/>
        <end position="110"/>
    </location>
</feature>
<dbReference type="Proteomes" id="UP000694924">
    <property type="component" value="Unplaced"/>
</dbReference>
<evidence type="ECO:0000256" key="6">
    <source>
        <dbReference type="ARBA" id="ARBA00022491"/>
    </source>
</evidence>
<dbReference type="PANTHER" id="PTHR17250:SF0">
    <property type="entry name" value="NEGATIVE ELONGATION FACTOR E"/>
    <property type="match status" value="1"/>
</dbReference>
<dbReference type="PANTHER" id="PTHR17250">
    <property type="entry name" value="NEGATIVE ELONGATION FACTOR E"/>
    <property type="match status" value="1"/>
</dbReference>
<dbReference type="InterPro" id="IPR033102">
    <property type="entry name" value="NELFE"/>
</dbReference>
<dbReference type="PROSITE" id="PS50102">
    <property type="entry name" value="RRM"/>
    <property type="match status" value="1"/>
</dbReference>
<evidence type="ECO:0000256" key="1">
    <source>
        <dbReference type="ARBA" id="ARBA00004123"/>
    </source>
</evidence>
<keyword evidence="15" id="KW-0648">Protein biosynthesis</keyword>
<comment type="subcellular location">
    <subcellularLocation>
        <location evidence="2">Chromosome</location>
    </subcellularLocation>
    <subcellularLocation>
        <location evidence="1">Nucleus</location>
    </subcellularLocation>
</comment>
<dbReference type="CDD" id="cd12305">
    <property type="entry name" value="RRM_NELFE"/>
    <property type="match status" value="1"/>
</dbReference>
<keyword evidence="7 11" id="KW-0694">RNA-binding</keyword>
<keyword evidence="5" id="KW-0158">Chromosome</keyword>
<name>A0ABM1J2C3_POLDO</name>
<feature type="compositionally biased region" description="Basic and acidic residues" evidence="12">
    <location>
        <begin position="53"/>
        <end position="65"/>
    </location>
</feature>
<keyword evidence="6" id="KW-0678">Repressor</keyword>
<proteinExistence type="inferred from homology"/>
<evidence type="ECO:0000256" key="5">
    <source>
        <dbReference type="ARBA" id="ARBA00022454"/>
    </source>
</evidence>